<sequence>MVDNSKVLHRLYEQWKNKGVKFIQTPVELIFGITFVAIDPDGHRIRVFTQNKKSQNQNQNGL</sequence>
<dbReference type="AlphaFoldDB" id="A0A330LW24"/>
<dbReference type="Gene3D" id="3.30.720.110">
    <property type="match status" value="1"/>
</dbReference>
<gene>
    <name evidence="1" type="ORF">MORIYA_1787</name>
</gene>
<accession>A0A330LW24</accession>
<name>A0A330LW24_9GAMM</name>
<dbReference type="SUPFAM" id="SSF54593">
    <property type="entry name" value="Glyoxalase/Bleomycin resistance protein/Dihydroxybiphenyl dioxygenase"/>
    <property type="match status" value="1"/>
</dbReference>
<keyword evidence="2" id="KW-1185">Reference proteome</keyword>
<dbReference type="InterPro" id="IPR029068">
    <property type="entry name" value="Glyas_Bleomycin-R_OHBP_Dase"/>
</dbReference>
<dbReference type="KEGG" id="mya:MORIYA_1787"/>
<evidence type="ECO:0000313" key="2">
    <source>
        <dbReference type="Proteomes" id="UP000250163"/>
    </source>
</evidence>
<evidence type="ECO:0000313" key="1">
    <source>
        <dbReference type="EMBL" id="SQD78265.1"/>
    </source>
</evidence>
<reference evidence="2" key="1">
    <citation type="submission" date="2018-05" db="EMBL/GenBank/DDBJ databases">
        <authorList>
            <person name="Cea G.-C."/>
            <person name="William W."/>
        </authorList>
    </citation>
    <scope>NUCLEOTIDE SEQUENCE [LARGE SCALE GENOMIC DNA]</scope>
    <source>
        <strain evidence="2">DB21MT 5</strain>
    </source>
</reference>
<proteinExistence type="predicted"/>
<dbReference type="Proteomes" id="UP000250163">
    <property type="component" value="Chromosome MORIYA"/>
</dbReference>
<dbReference type="EMBL" id="LS483250">
    <property type="protein sequence ID" value="SQD78265.1"/>
    <property type="molecule type" value="Genomic_DNA"/>
</dbReference>
<organism evidence="1 2">
    <name type="scientific">Moritella yayanosii</name>
    <dbReference type="NCBI Taxonomy" id="69539"/>
    <lineage>
        <taxon>Bacteria</taxon>
        <taxon>Pseudomonadati</taxon>
        <taxon>Pseudomonadota</taxon>
        <taxon>Gammaproteobacteria</taxon>
        <taxon>Alteromonadales</taxon>
        <taxon>Moritellaceae</taxon>
        <taxon>Moritella</taxon>
    </lineage>
</organism>
<evidence type="ECO:0008006" key="3">
    <source>
        <dbReference type="Google" id="ProtNLM"/>
    </source>
</evidence>
<protein>
    <recommendedName>
        <fullName evidence="3">VOC domain-containing protein</fullName>
    </recommendedName>
</protein>